<evidence type="ECO:0000256" key="1">
    <source>
        <dbReference type="ARBA" id="ARBA00004162"/>
    </source>
</evidence>
<dbReference type="EMBL" id="LR130759">
    <property type="protein sequence ID" value="VDM90042.1"/>
    <property type="molecule type" value="Genomic_DNA"/>
</dbReference>
<keyword evidence="6 16" id="KW-0812">Transmembrane</keyword>
<dbReference type="PROSITE" id="PS00108">
    <property type="entry name" value="PROTEIN_KINASE_ST"/>
    <property type="match status" value="1"/>
</dbReference>
<accession>A0A447GHT3</accession>
<proteinExistence type="predicted"/>
<evidence type="ECO:0000256" key="15">
    <source>
        <dbReference type="SAM" id="MobiDB-lite"/>
    </source>
</evidence>
<evidence type="ECO:0000256" key="9">
    <source>
        <dbReference type="ARBA" id="ARBA00022840"/>
    </source>
</evidence>
<dbReference type="GO" id="GO:0106310">
    <property type="term" value="F:protein serine kinase activity"/>
    <property type="evidence" value="ECO:0007669"/>
    <property type="project" value="RHEA"/>
</dbReference>
<dbReference type="Pfam" id="PF00069">
    <property type="entry name" value="Pkinase"/>
    <property type="match status" value="1"/>
</dbReference>
<dbReference type="Pfam" id="PF14032">
    <property type="entry name" value="PknH_C"/>
    <property type="match status" value="1"/>
</dbReference>
<feature type="compositionally biased region" description="Polar residues" evidence="15">
    <location>
        <begin position="370"/>
        <end position="383"/>
    </location>
</feature>
<keyword evidence="8 18" id="KW-0418">Kinase</keyword>
<keyword evidence="5 18" id="KW-0808">Transferase</keyword>
<feature type="domain" description="Protein kinase" evidence="17">
    <location>
        <begin position="16"/>
        <end position="276"/>
    </location>
</feature>
<dbReference type="Gene3D" id="3.40.1000.70">
    <property type="entry name" value="PknH-like extracellular domain"/>
    <property type="match status" value="1"/>
</dbReference>
<evidence type="ECO:0000313" key="18">
    <source>
        <dbReference type="EMBL" id="VDM90042.1"/>
    </source>
</evidence>
<evidence type="ECO:0000256" key="10">
    <source>
        <dbReference type="ARBA" id="ARBA00022989"/>
    </source>
</evidence>
<comment type="subcellular location">
    <subcellularLocation>
        <location evidence="1">Cell membrane</location>
        <topology evidence="1">Single-pass membrane protein</topology>
    </subcellularLocation>
</comment>
<dbReference type="GO" id="GO:0005524">
    <property type="term" value="F:ATP binding"/>
    <property type="evidence" value="ECO:0007669"/>
    <property type="project" value="UniProtKB-UniRule"/>
</dbReference>
<sequence length="662" mass="70296">MSDAQGSRVGSTFGPYRLTRLLGRGGMGEVYEAEHTVKEWTVAVKLMSENFSKDPVFRERMKREARITGRLQEPHVVPIHDYGEIDGQMFLEMRLIEGTDLDSLLKRFGPLTPPRAVAIITQIASALDAAHAAGVMHRDVKPQNILVTREDFAYLVDFGIASATTDEKLTQLGTAVGTWKYMAPERFSNDEVTYRADIYALACVLHECLTGSPPYRADSASMLVTAHMMDPIPQPSTARAGIPKAFDAVIARGMAKKPDERYASAGDLALAAHEALSNPDQDHAANILRRSQEATLPGPQQPAVPPTMPATAAAPPPARPITPPRPAPVPQQPPHYPTPAGAGGASGPSGPSAVSGPSRDAGPSGPIPRQSPTGQPPWVQSSGPIPASQPTPTPGYYQGNSWSGAPPSTPPPQQPPGPPAWNQGLPPSAPRNRNVWPIVAAVAIVLVLIVGGVGIWIVTRPKPSPPPKPIAEDQLSSLLLSASEVNSVMGASNIQPGKPITSMDASPVTLSLPECQAALYTTQDPVYSGTGYTAISGLVASEPGDNNDHWVNQAVVSYPSADKAHAFVQTVENKWKACAGKTVTVTNKGKTYRWSFAQIVGGPPRITMLETQEGADGWECEHAVNVANNVVADVNACGFHITDQGGQIADRIVDNINKATKY</sequence>
<evidence type="ECO:0000259" key="17">
    <source>
        <dbReference type="PROSITE" id="PS50011"/>
    </source>
</evidence>
<dbReference type="InterPro" id="IPR011009">
    <property type="entry name" value="Kinase-like_dom_sf"/>
</dbReference>
<comment type="catalytic activity">
    <reaction evidence="12">
        <text>L-threonyl-[protein] + ATP = O-phospho-L-threonyl-[protein] + ADP + H(+)</text>
        <dbReference type="Rhea" id="RHEA:46608"/>
        <dbReference type="Rhea" id="RHEA-COMP:11060"/>
        <dbReference type="Rhea" id="RHEA-COMP:11605"/>
        <dbReference type="ChEBI" id="CHEBI:15378"/>
        <dbReference type="ChEBI" id="CHEBI:30013"/>
        <dbReference type="ChEBI" id="CHEBI:30616"/>
        <dbReference type="ChEBI" id="CHEBI:61977"/>
        <dbReference type="ChEBI" id="CHEBI:456216"/>
        <dbReference type="EC" id="2.7.11.1"/>
    </reaction>
</comment>
<comment type="catalytic activity">
    <reaction evidence="13">
        <text>L-seryl-[protein] + ATP = O-phospho-L-seryl-[protein] + ADP + H(+)</text>
        <dbReference type="Rhea" id="RHEA:17989"/>
        <dbReference type="Rhea" id="RHEA-COMP:9863"/>
        <dbReference type="Rhea" id="RHEA-COMP:11604"/>
        <dbReference type="ChEBI" id="CHEBI:15378"/>
        <dbReference type="ChEBI" id="CHEBI:29999"/>
        <dbReference type="ChEBI" id="CHEBI:30616"/>
        <dbReference type="ChEBI" id="CHEBI:83421"/>
        <dbReference type="ChEBI" id="CHEBI:456216"/>
        <dbReference type="EC" id="2.7.11.1"/>
    </reaction>
</comment>
<keyword evidence="4" id="KW-0723">Serine/threonine-protein kinase</keyword>
<organism evidence="18 19">
    <name type="scientific">Mycobacterium basiliense</name>
    <dbReference type="NCBI Taxonomy" id="2094119"/>
    <lineage>
        <taxon>Bacteria</taxon>
        <taxon>Bacillati</taxon>
        <taxon>Actinomycetota</taxon>
        <taxon>Actinomycetes</taxon>
        <taxon>Mycobacteriales</taxon>
        <taxon>Mycobacteriaceae</taxon>
        <taxon>Mycobacterium</taxon>
    </lineage>
</organism>
<dbReference type="InterPro" id="IPR038232">
    <property type="entry name" value="PknH-like_Extracell_sf"/>
</dbReference>
<dbReference type="Gene3D" id="3.30.200.20">
    <property type="entry name" value="Phosphorylase Kinase, domain 1"/>
    <property type="match status" value="1"/>
</dbReference>
<dbReference type="InterPro" id="IPR017441">
    <property type="entry name" value="Protein_kinase_ATP_BS"/>
</dbReference>
<evidence type="ECO:0000256" key="8">
    <source>
        <dbReference type="ARBA" id="ARBA00022777"/>
    </source>
</evidence>
<feature type="transmembrane region" description="Helical" evidence="16">
    <location>
        <begin position="435"/>
        <end position="458"/>
    </location>
</feature>
<gene>
    <name evidence="18" type="primary">pknH_5</name>
    <name evidence="18" type="ORF">MB901379_03635</name>
</gene>
<dbReference type="FunFam" id="1.10.510.10:FF:000021">
    <property type="entry name" value="Serine/threonine protein kinase"/>
    <property type="match status" value="1"/>
</dbReference>
<evidence type="ECO:0000256" key="5">
    <source>
        <dbReference type="ARBA" id="ARBA00022679"/>
    </source>
</evidence>
<dbReference type="PANTHER" id="PTHR43289:SF6">
    <property type="entry name" value="SERINE_THREONINE-PROTEIN KINASE NEKL-3"/>
    <property type="match status" value="1"/>
</dbReference>
<keyword evidence="3" id="KW-1003">Cell membrane</keyword>
<evidence type="ECO:0000256" key="16">
    <source>
        <dbReference type="SAM" id="Phobius"/>
    </source>
</evidence>
<feature type="region of interest" description="Disordered" evidence="15">
    <location>
        <begin position="295"/>
        <end position="426"/>
    </location>
</feature>
<dbReference type="PROSITE" id="PS50011">
    <property type="entry name" value="PROTEIN_KINASE_DOM"/>
    <property type="match status" value="1"/>
</dbReference>
<dbReference type="EC" id="2.7.11.1" evidence="2"/>
<evidence type="ECO:0000256" key="3">
    <source>
        <dbReference type="ARBA" id="ARBA00022475"/>
    </source>
</evidence>
<dbReference type="InterPro" id="IPR000719">
    <property type="entry name" value="Prot_kinase_dom"/>
</dbReference>
<keyword evidence="10 16" id="KW-1133">Transmembrane helix</keyword>
<dbReference type="InterPro" id="IPR026954">
    <property type="entry name" value="PknH-like_Extracell"/>
</dbReference>
<dbReference type="SUPFAM" id="SSF56112">
    <property type="entry name" value="Protein kinase-like (PK-like)"/>
    <property type="match status" value="1"/>
</dbReference>
<keyword evidence="19" id="KW-1185">Reference proteome</keyword>
<dbReference type="Gene3D" id="1.10.510.10">
    <property type="entry name" value="Transferase(Phosphotransferase) domain 1"/>
    <property type="match status" value="1"/>
</dbReference>
<dbReference type="AlphaFoldDB" id="A0A447GHT3"/>
<feature type="compositionally biased region" description="Low complexity" evidence="15">
    <location>
        <begin position="348"/>
        <end position="358"/>
    </location>
</feature>
<keyword evidence="7 14" id="KW-0547">Nucleotide-binding</keyword>
<evidence type="ECO:0000256" key="6">
    <source>
        <dbReference type="ARBA" id="ARBA00022692"/>
    </source>
</evidence>
<evidence type="ECO:0000256" key="11">
    <source>
        <dbReference type="ARBA" id="ARBA00023136"/>
    </source>
</evidence>
<feature type="binding site" evidence="14">
    <location>
        <position position="45"/>
    </location>
    <ligand>
        <name>ATP</name>
        <dbReference type="ChEBI" id="CHEBI:30616"/>
    </ligand>
</feature>
<keyword evidence="9 14" id="KW-0067">ATP-binding</keyword>
<dbReference type="FunFam" id="3.30.200.20:FF:000348">
    <property type="entry name" value="Serine/threonine protein kinase"/>
    <property type="match status" value="1"/>
</dbReference>
<evidence type="ECO:0000256" key="12">
    <source>
        <dbReference type="ARBA" id="ARBA00047899"/>
    </source>
</evidence>
<evidence type="ECO:0000256" key="2">
    <source>
        <dbReference type="ARBA" id="ARBA00012513"/>
    </source>
</evidence>
<dbReference type="RefSeq" id="WP_158017784.1">
    <property type="nucleotide sequence ID" value="NZ_LR130759.1"/>
</dbReference>
<dbReference type="GO" id="GO:0080090">
    <property type="term" value="P:regulation of primary metabolic process"/>
    <property type="evidence" value="ECO:0007669"/>
    <property type="project" value="UniProtKB-ARBA"/>
</dbReference>
<evidence type="ECO:0000256" key="14">
    <source>
        <dbReference type="PROSITE-ProRule" id="PRU10141"/>
    </source>
</evidence>
<dbReference type="GO" id="GO:0004674">
    <property type="term" value="F:protein serine/threonine kinase activity"/>
    <property type="evidence" value="ECO:0007669"/>
    <property type="project" value="UniProtKB-KW"/>
</dbReference>
<dbReference type="OrthoDB" id="9762169at2"/>
<feature type="compositionally biased region" description="Pro residues" evidence="15">
    <location>
        <begin position="407"/>
        <end position="419"/>
    </location>
</feature>
<evidence type="ECO:0000313" key="19">
    <source>
        <dbReference type="Proteomes" id="UP000269998"/>
    </source>
</evidence>
<evidence type="ECO:0000256" key="7">
    <source>
        <dbReference type="ARBA" id="ARBA00022741"/>
    </source>
</evidence>
<name>A0A447GHT3_9MYCO</name>
<keyword evidence="11 16" id="KW-0472">Membrane</keyword>
<evidence type="ECO:0000256" key="13">
    <source>
        <dbReference type="ARBA" id="ARBA00048679"/>
    </source>
</evidence>
<dbReference type="InterPro" id="IPR008271">
    <property type="entry name" value="Ser/Thr_kinase_AS"/>
</dbReference>
<dbReference type="GO" id="GO:0005886">
    <property type="term" value="C:plasma membrane"/>
    <property type="evidence" value="ECO:0007669"/>
    <property type="project" value="UniProtKB-SubCell"/>
</dbReference>
<dbReference type="SMART" id="SM00220">
    <property type="entry name" value="S_TKc"/>
    <property type="match status" value="1"/>
</dbReference>
<feature type="compositionally biased region" description="Pro residues" evidence="15">
    <location>
        <begin position="299"/>
        <end position="337"/>
    </location>
</feature>
<dbReference type="KEGG" id="mbai:MB901379_03635"/>
<dbReference type="CDD" id="cd14014">
    <property type="entry name" value="STKc_PknB_like"/>
    <property type="match status" value="1"/>
</dbReference>
<dbReference type="PANTHER" id="PTHR43289">
    <property type="entry name" value="MITOGEN-ACTIVATED PROTEIN KINASE KINASE KINASE 20-RELATED"/>
    <property type="match status" value="1"/>
</dbReference>
<dbReference type="Proteomes" id="UP000269998">
    <property type="component" value="Chromosome"/>
</dbReference>
<evidence type="ECO:0000256" key="4">
    <source>
        <dbReference type="ARBA" id="ARBA00022527"/>
    </source>
</evidence>
<reference evidence="19" key="1">
    <citation type="submission" date="2018-02" db="EMBL/GenBank/DDBJ databases">
        <authorList>
            <person name="Seth-Smith MB H."/>
            <person name="Seth-Smith H."/>
        </authorList>
    </citation>
    <scope>NUCLEOTIDE SEQUENCE [LARGE SCALE GENOMIC DNA]</scope>
</reference>
<protein>
    <recommendedName>
        <fullName evidence="2">non-specific serine/threonine protein kinase</fullName>
        <ecNumber evidence="2">2.7.11.1</ecNumber>
    </recommendedName>
</protein>
<dbReference type="PROSITE" id="PS00107">
    <property type="entry name" value="PROTEIN_KINASE_ATP"/>
    <property type="match status" value="1"/>
</dbReference>